<organism evidence="4">
    <name type="scientific">marine metagenome</name>
    <dbReference type="NCBI Taxonomy" id="408172"/>
    <lineage>
        <taxon>unclassified sequences</taxon>
        <taxon>metagenomes</taxon>
        <taxon>ecological metagenomes</taxon>
    </lineage>
</organism>
<dbReference type="SUPFAM" id="SSF53335">
    <property type="entry name" value="S-adenosyl-L-methionine-dependent methyltransferases"/>
    <property type="match status" value="1"/>
</dbReference>
<proteinExistence type="predicted"/>
<evidence type="ECO:0000256" key="2">
    <source>
        <dbReference type="ARBA" id="ARBA00022679"/>
    </source>
</evidence>
<dbReference type="CDD" id="cd02440">
    <property type="entry name" value="AdoMet_MTases"/>
    <property type="match status" value="1"/>
</dbReference>
<protein>
    <recommendedName>
        <fullName evidence="3">Methyltransferase domain-containing protein</fullName>
    </recommendedName>
</protein>
<dbReference type="GO" id="GO:0008168">
    <property type="term" value="F:methyltransferase activity"/>
    <property type="evidence" value="ECO:0007669"/>
    <property type="project" value="UniProtKB-KW"/>
</dbReference>
<feature type="domain" description="Methyltransferase" evidence="3">
    <location>
        <begin position="45"/>
        <end position="136"/>
    </location>
</feature>
<dbReference type="Gene3D" id="3.40.50.150">
    <property type="entry name" value="Vaccinia Virus protein VP39"/>
    <property type="match status" value="1"/>
</dbReference>
<dbReference type="EMBL" id="UINC01115047">
    <property type="protein sequence ID" value="SVC85788.1"/>
    <property type="molecule type" value="Genomic_DNA"/>
</dbReference>
<keyword evidence="2" id="KW-0808">Transferase</keyword>
<evidence type="ECO:0000259" key="3">
    <source>
        <dbReference type="Pfam" id="PF13649"/>
    </source>
</evidence>
<dbReference type="InterPro" id="IPR041698">
    <property type="entry name" value="Methyltransf_25"/>
</dbReference>
<evidence type="ECO:0000313" key="4">
    <source>
        <dbReference type="EMBL" id="SVC85788.1"/>
    </source>
</evidence>
<dbReference type="PANTHER" id="PTHR43861:SF1">
    <property type="entry name" value="TRANS-ACONITATE 2-METHYLTRANSFERASE"/>
    <property type="match status" value="1"/>
</dbReference>
<evidence type="ECO:0000256" key="1">
    <source>
        <dbReference type="ARBA" id="ARBA00022603"/>
    </source>
</evidence>
<gene>
    <name evidence="4" type="ORF">METZ01_LOCUS338642</name>
</gene>
<dbReference type="GO" id="GO:0032259">
    <property type="term" value="P:methylation"/>
    <property type="evidence" value="ECO:0007669"/>
    <property type="project" value="UniProtKB-KW"/>
</dbReference>
<dbReference type="AlphaFoldDB" id="A0A382QLG1"/>
<dbReference type="InterPro" id="IPR029063">
    <property type="entry name" value="SAM-dependent_MTases_sf"/>
</dbReference>
<dbReference type="PANTHER" id="PTHR43861">
    <property type="entry name" value="TRANS-ACONITATE 2-METHYLTRANSFERASE-RELATED"/>
    <property type="match status" value="1"/>
</dbReference>
<accession>A0A382QLG1</accession>
<sequence length="205" mass="23026">MDNFYTDHWQEIEPERLDRYERMFQYRDEQAPLLSPLDLAGAGRVLDFGCGPGFMTEEIASRVDVNVIGADLNEVFVNRANARNQKENLQFIHLDGSDLVDQVGEVDRIFCKNVLEYVPDLGMTLSSFFETLLSDGQVLVIDSDWGFVMVEPWGKARTDDFFDAASAAFREPLIGRKLPGALRRAGFVDVHVRMITGVDLSGSGL</sequence>
<keyword evidence="1" id="KW-0489">Methyltransferase</keyword>
<feature type="non-terminal residue" evidence="4">
    <location>
        <position position="205"/>
    </location>
</feature>
<dbReference type="Pfam" id="PF13649">
    <property type="entry name" value="Methyltransf_25"/>
    <property type="match status" value="1"/>
</dbReference>
<reference evidence="4" key="1">
    <citation type="submission" date="2018-05" db="EMBL/GenBank/DDBJ databases">
        <authorList>
            <person name="Lanie J.A."/>
            <person name="Ng W.-L."/>
            <person name="Kazmierczak K.M."/>
            <person name="Andrzejewski T.M."/>
            <person name="Davidsen T.M."/>
            <person name="Wayne K.J."/>
            <person name="Tettelin H."/>
            <person name="Glass J.I."/>
            <person name="Rusch D."/>
            <person name="Podicherti R."/>
            <person name="Tsui H.-C.T."/>
            <person name="Winkler M.E."/>
        </authorList>
    </citation>
    <scope>NUCLEOTIDE SEQUENCE</scope>
</reference>
<name>A0A382QLG1_9ZZZZ</name>